<comment type="similarity">
    <text evidence="2">Belongs to the prokaryotic molybdopterin-containing oxidoreductase family.</text>
</comment>
<dbReference type="Pfam" id="PF04879">
    <property type="entry name" value="Molybdop_Fe4S4"/>
    <property type="match status" value="1"/>
</dbReference>
<name>D0WG79_SLAES</name>
<dbReference type="GO" id="GO:0030288">
    <property type="term" value="C:outer membrane-bounded periplasmic space"/>
    <property type="evidence" value="ECO:0007669"/>
    <property type="project" value="TreeGrafter"/>
</dbReference>
<organism evidence="9 10">
    <name type="scientific">Slackia exigua (strain ATCC 700122 / DSM 15923 / CIP 105133 / JCM 11022 / KCTC 5966 / S-7)</name>
    <dbReference type="NCBI Taxonomy" id="649764"/>
    <lineage>
        <taxon>Bacteria</taxon>
        <taxon>Bacillati</taxon>
        <taxon>Actinomycetota</taxon>
        <taxon>Coriobacteriia</taxon>
        <taxon>Eggerthellales</taxon>
        <taxon>Eggerthellaceae</taxon>
        <taxon>Slackia</taxon>
    </lineage>
</organism>
<dbReference type="PROSITE" id="PS00932">
    <property type="entry name" value="MOLYBDOPTERIN_PROK_3"/>
    <property type="match status" value="1"/>
</dbReference>
<dbReference type="EMBL" id="ACUX02000006">
    <property type="protein sequence ID" value="EEZ61492.1"/>
    <property type="molecule type" value="Genomic_DNA"/>
</dbReference>
<dbReference type="HOGENOM" id="CLU_000422_13_3_11"/>
<dbReference type="InterPro" id="IPR006963">
    <property type="entry name" value="Mopterin_OxRdtase_4Fe-4S_dom"/>
</dbReference>
<evidence type="ECO:0000256" key="4">
    <source>
        <dbReference type="ARBA" id="ARBA00022723"/>
    </source>
</evidence>
<dbReference type="Gene3D" id="3.40.50.740">
    <property type="match status" value="1"/>
</dbReference>
<keyword evidence="6" id="KW-0408">Iron</keyword>
<dbReference type="Pfam" id="PF01568">
    <property type="entry name" value="Molydop_binding"/>
    <property type="match status" value="1"/>
</dbReference>
<dbReference type="InterPro" id="IPR006656">
    <property type="entry name" value="Mopterin_OxRdtase"/>
</dbReference>
<dbReference type="InterPro" id="IPR006655">
    <property type="entry name" value="Mopterin_OxRdtase_prok_CS"/>
</dbReference>
<dbReference type="NCBIfam" id="TIGR02166">
    <property type="entry name" value="dmsA_ynfE"/>
    <property type="match status" value="1"/>
</dbReference>
<dbReference type="GO" id="GO:0009061">
    <property type="term" value="P:anaerobic respiration"/>
    <property type="evidence" value="ECO:0007669"/>
    <property type="project" value="TreeGrafter"/>
</dbReference>
<dbReference type="Gene3D" id="2.40.40.20">
    <property type="match status" value="1"/>
</dbReference>
<dbReference type="Pfam" id="PF00384">
    <property type="entry name" value="Molybdopterin"/>
    <property type="match status" value="1"/>
</dbReference>
<dbReference type="PROSITE" id="PS51669">
    <property type="entry name" value="4FE4S_MOW_BIS_MGD"/>
    <property type="match status" value="1"/>
</dbReference>
<comment type="caution">
    <text evidence="9">The sequence shown here is derived from an EMBL/GenBank/DDBJ whole genome shotgun (WGS) entry which is preliminary data.</text>
</comment>
<dbReference type="Gene3D" id="3.30.200.210">
    <property type="match status" value="1"/>
</dbReference>
<evidence type="ECO:0000313" key="9">
    <source>
        <dbReference type="EMBL" id="EEZ61492.1"/>
    </source>
</evidence>
<evidence type="ECO:0000256" key="3">
    <source>
        <dbReference type="ARBA" id="ARBA00022505"/>
    </source>
</evidence>
<dbReference type="InterPro" id="IPR011888">
    <property type="entry name" value="Anaer_DMSO_reductase"/>
</dbReference>
<accession>D0WG79</accession>
<evidence type="ECO:0000256" key="7">
    <source>
        <dbReference type="ARBA" id="ARBA00023014"/>
    </source>
</evidence>
<dbReference type="GO" id="GO:0009389">
    <property type="term" value="F:dimethyl sulfoxide reductase activity"/>
    <property type="evidence" value="ECO:0007669"/>
    <property type="project" value="InterPro"/>
</dbReference>
<dbReference type="InterPro" id="IPR006657">
    <property type="entry name" value="MoPterin_dinucl-bd_dom"/>
</dbReference>
<comment type="cofactor">
    <cofactor evidence="1">
        <name>Mo-bis(molybdopterin guanine dinucleotide)</name>
        <dbReference type="ChEBI" id="CHEBI:60539"/>
    </cofactor>
</comment>
<evidence type="ECO:0000256" key="2">
    <source>
        <dbReference type="ARBA" id="ARBA00010312"/>
    </source>
</evidence>
<sequence>MRVGIRRRFRGTIEIYEGESMGKSADTHEFTRRNFVKGSFAGAVAAAGVLGSASMYGCSSGCSSTAATDASEAAGEETIAWSQCNVNCGGNCIFQWHSIDGKVAYMETDNIGDAEFQSRACLRGRSMRRWLNSPERILYPMKRTGKRGSGEFEQISWDEAIQTIADKLKYTIDAYGNDAIHVIYATGMYSATGNPSARLLNSIGGFLARHYDYSTNQLSAAMPYMFGTQFSPYDNVHASSFSEAEANSDLVVLWGNSPAETRMGGANACWDFARVREAVVGRGGKIVNIDYRLNETSSGHPDEWLPICNGTDAALASALAHEFIKDGAVDEDFLHAYCVGYDEETMPESAQGQNRSYKDYIMGTGYDMVEKTPEWAAPITQIPADTIRALAADLEAAEAPFVAQGWGPQRHSNGEDTTRAICMVPILLGKIGLPGTNTGQREAEPPVYLVKGFPAADVDASGAPIEGGVAPNAVKWTIPCYEWLNAVDHGHKMSTVNAGVKDPTGALPDGMLKNDVHFIWNYAGNCITNQHGGINAVHETLTDESKDLFILTWDTVMTDSAKYADILLPDAMRSEQLNMQTQGYSEYYTGVVVGGPAQQAPGECRSSYDVMTDIADKMGTKDVFTKGGMTHDDWVKSLYEAGREAHPEMPTWDEIREQGVYKVKCDPSIGLKAFRDDPSANPLGTPSGKIEIYSEQLADLNETWELKEGESINPIPVFYPGYEGYGSVTDEYPLYCTGFHHKSRTHSSFGFIRELEQVARQQLWINPADAKARGIAHGDMVQVKSPSGVIRIEAKVTSRIIPGTIAVPQGSWHKANMEGDKVDEGGCVNTLTAYRPTPLAHGNGQSDSIIAEVTKVKA</sequence>
<evidence type="ECO:0000256" key="5">
    <source>
        <dbReference type="ARBA" id="ARBA00023002"/>
    </source>
</evidence>
<evidence type="ECO:0000313" key="10">
    <source>
        <dbReference type="Proteomes" id="UP000006001"/>
    </source>
</evidence>
<dbReference type="Proteomes" id="UP000006001">
    <property type="component" value="Unassembled WGS sequence"/>
</dbReference>
<dbReference type="GO" id="GO:0043546">
    <property type="term" value="F:molybdopterin cofactor binding"/>
    <property type="evidence" value="ECO:0007669"/>
    <property type="project" value="InterPro"/>
</dbReference>
<keyword evidence="10" id="KW-1185">Reference proteome</keyword>
<keyword evidence="3" id="KW-0500">Molybdenum</keyword>
<gene>
    <name evidence="9" type="ORF">HMPREF0762_00830</name>
</gene>
<feature type="domain" description="4Fe-4S Mo/W bis-MGD-type" evidence="8">
    <location>
        <begin position="77"/>
        <end position="135"/>
    </location>
</feature>
<dbReference type="eggNOG" id="COG0243">
    <property type="taxonomic scope" value="Bacteria"/>
</dbReference>
<dbReference type="PANTHER" id="PTHR43742">
    <property type="entry name" value="TRIMETHYLAMINE-N-OXIDE REDUCTASE"/>
    <property type="match status" value="1"/>
</dbReference>
<dbReference type="PANTHER" id="PTHR43742:SF8">
    <property type="entry name" value="ANAEROBIC DIMETHYL SULFOXIDE REDUCTASE, SUBUNIT A"/>
    <property type="match status" value="1"/>
</dbReference>
<dbReference type="STRING" id="649764.HMPREF0762_00830"/>
<evidence type="ECO:0000256" key="6">
    <source>
        <dbReference type="ARBA" id="ARBA00023004"/>
    </source>
</evidence>
<protein>
    <submittedName>
        <fullName evidence="9">Anaerobic dimethyl sulfoxide reductase, A subunit, DmsA/YnfE family</fullName>
    </submittedName>
</protein>
<keyword evidence="7" id="KW-0411">Iron-sulfur</keyword>
<reference evidence="9" key="1">
    <citation type="submission" date="2009-10" db="EMBL/GenBank/DDBJ databases">
        <authorList>
            <person name="Weinstock G."/>
            <person name="Sodergren E."/>
            <person name="Clifton S."/>
            <person name="Fulton L."/>
            <person name="Fulton B."/>
            <person name="Courtney L."/>
            <person name="Fronick C."/>
            <person name="Harrison M."/>
            <person name="Strong C."/>
            <person name="Farmer C."/>
            <person name="Delahaunty K."/>
            <person name="Markovic C."/>
            <person name="Hall O."/>
            <person name="Minx P."/>
            <person name="Tomlinson C."/>
            <person name="Mitreva M."/>
            <person name="Nelson J."/>
            <person name="Hou S."/>
            <person name="Wollam A."/>
            <person name="Pepin K.H."/>
            <person name="Johnson M."/>
            <person name="Bhonagiri V."/>
            <person name="Nash W.E."/>
            <person name="Warren W."/>
            <person name="Chinwalla A."/>
            <person name="Mardis E.R."/>
            <person name="Wilson R.K."/>
        </authorList>
    </citation>
    <scope>NUCLEOTIDE SEQUENCE [LARGE SCALE GENOMIC DNA]</scope>
    <source>
        <strain evidence="9">ATCC 700122</strain>
    </source>
</reference>
<proteinExistence type="inferred from homology"/>
<evidence type="ECO:0000256" key="1">
    <source>
        <dbReference type="ARBA" id="ARBA00001942"/>
    </source>
</evidence>
<dbReference type="InterPro" id="IPR009010">
    <property type="entry name" value="Asp_de-COase-like_dom_sf"/>
</dbReference>
<evidence type="ECO:0000259" key="8">
    <source>
        <dbReference type="PROSITE" id="PS51669"/>
    </source>
</evidence>
<keyword evidence="4" id="KW-0479">Metal-binding</keyword>
<dbReference type="Gene3D" id="3.40.228.10">
    <property type="entry name" value="Dimethylsulfoxide Reductase, domain 2"/>
    <property type="match status" value="1"/>
</dbReference>
<dbReference type="InterPro" id="IPR050612">
    <property type="entry name" value="Prok_Mopterin_Oxidored"/>
</dbReference>
<dbReference type="SUPFAM" id="SSF53706">
    <property type="entry name" value="Formate dehydrogenase/DMSO reductase, domains 1-3"/>
    <property type="match status" value="1"/>
</dbReference>
<keyword evidence="5" id="KW-0560">Oxidoreductase</keyword>
<dbReference type="GO" id="GO:0051539">
    <property type="term" value="F:4 iron, 4 sulfur cluster binding"/>
    <property type="evidence" value="ECO:0007669"/>
    <property type="project" value="InterPro"/>
</dbReference>
<dbReference type="SUPFAM" id="SSF50692">
    <property type="entry name" value="ADC-like"/>
    <property type="match status" value="1"/>
</dbReference>
<dbReference type="GO" id="GO:0030151">
    <property type="term" value="F:molybdenum ion binding"/>
    <property type="evidence" value="ECO:0007669"/>
    <property type="project" value="InterPro"/>
</dbReference>
<dbReference type="GO" id="GO:0009055">
    <property type="term" value="F:electron transfer activity"/>
    <property type="evidence" value="ECO:0007669"/>
    <property type="project" value="TreeGrafter"/>
</dbReference>
<dbReference type="AlphaFoldDB" id="D0WG79"/>